<name>A0A1I0W0E3_9BACT</name>
<feature type="chain" id="PRO_5011463751" description="LPXTG cell wall anchor domain-containing protein" evidence="2">
    <location>
        <begin position="19"/>
        <end position="214"/>
    </location>
</feature>
<gene>
    <name evidence="3" type="ORF">SAMN04489723_101459</name>
</gene>
<sequence>MKWKLFIGLFLVSFYATAHQSDISTAMLIERSEGQWVFQFNTSLTALQYEVQTIYGQNSYATPEEFQRLVIEHMKANFQLVFNQDNPAVISNTYVKLGHAFSVVFELEGVPAEISEVFVKSESFKDIYKNQSLFGIVRNGETSNQFILDNDNQHEARVLAEGDQFVSAISGTDTNYLVISLGVLLLALGAALYYKFKQKSSFYTVHKAVIEASH</sequence>
<feature type="transmembrane region" description="Helical" evidence="1">
    <location>
        <begin position="176"/>
        <end position="194"/>
    </location>
</feature>
<evidence type="ECO:0000256" key="2">
    <source>
        <dbReference type="SAM" id="SignalP"/>
    </source>
</evidence>
<evidence type="ECO:0000313" key="3">
    <source>
        <dbReference type="EMBL" id="SFA81603.1"/>
    </source>
</evidence>
<dbReference type="STRING" id="237018.SAMN04489723_101459"/>
<proteinExistence type="predicted"/>
<accession>A0A1I0W0E3</accession>
<keyword evidence="1" id="KW-1133">Transmembrane helix</keyword>
<keyword evidence="2" id="KW-0732">Signal</keyword>
<keyword evidence="4" id="KW-1185">Reference proteome</keyword>
<dbReference type="Proteomes" id="UP000198790">
    <property type="component" value="Unassembled WGS sequence"/>
</dbReference>
<dbReference type="RefSeq" id="WP_092894542.1">
    <property type="nucleotide sequence ID" value="NZ_FOKK01000001.1"/>
</dbReference>
<evidence type="ECO:0008006" key="5">
    <source>
        <dbReference type="Google" id="ProtNLM"/>
    </source>
</evidence>
<dbReference type="OrthoDB" id="1177179at2"/>
<feature type="signal peptide" evidence="2">
    <location>
        <begin position="1"/>
        <end position="18"/>
    </location>
</feature>
<keyword evidence="1" id="KW-0472">Membrane</keyword>
<reference evidence="3 4" key="1">
    <citation type="submission" date="2016-10" db="EMBL/GenBank/DDBJ databases">
        <authorList>
            <person name="de Groot N.N."/>
        </authorList>
    </citation>
    <scope>NUCLEOTIDE SEQUENCE [LARGE SCALE GENOMIC DNA]</scope>
    <source>
        <strain evidence="3 4">DSM 23399</strain>
    </source>
</reference>
<dbReference type="AlphaFoldDB" id="A0A1I0W0E3"/>
<keyword evidence="1" id="KW-0812">Transmembrane</keyword>
<protein>
    <recommendedName>
        <fullName evidence="5">LPXTG cell wall anchor domain-containing protein</fullName>
    </recommendedName>
</protein>
<evidence type="ECO:0000256" key="1">
    <source>
        <dbReference type="SAM" id="Phobius"/>
    </source>
</evidence>
<dbReference type="EMBL" id="FOKK01000001">
    <property type="protein sequence ID" value="SFA81603.1"/>
    <property type="molecule type" value="Genomic_DNA"/>
</dbReference>
<evidence type="ECO:0000313" key="4">
    <source>
        <dbReference type="Proteomes" id="UP000198790"/>
    </source>
</evidence>
<organism evidence="3 4">
    <name type="scientific">Algoriphagus aquimarinus</name>
    <dbReference type="NCBI Taxonomy" id="237018"/>
    <lineage>
        <taxon>Bacteria</taxon>
        <taxon>Pseudomonadati</taxon>
        <taxon>Bacteroidota</taxon>
        <taxon>Cytophagia</taxon>
        <taxon>Cytophagales</taxon>
        <taxon>Cyclobacteriaceae</taxon>
        <taxon>Algoriphagus</taxon>
    </lineage>
</organism>